<dbReference type="Proteomes" id="UP001140949">
    <property type="component" value="Unassembled WGS sequence"/>
</dbReference>
<feature type="region of interest" description="Disordered" evidence="1">
    <location>
        <begin position="104"/>
        <end position="230"/>
    </location>
</feature>
<dbReference type="PANTHER" id="PTHR35486:SF1">
    <property type="entry name" value="OS02G0689500 PROTEIN"/>
    <property type="match status" value="1"/>
</dbReference>
<protein>
    <submittedName>
        <fullName evidence="2">Uncharacterized protein</fullName>
    </submittedName>
</protein>
<dbReference type="AlphaFoldDB" id="A0AAX6HBD3"/>
<dbReference type="PANTHER" id="PTHR35486">
    <property type="entry name" value="EXPRESSED PROTEIN"/>
    <property type="match status" value="1"/>
</dbReference>
<gene>
    <name evidence="2" type="ORF">M6B38_323570</name>
</gene>
<feature type="compositionally biased region" description="Basic and acidic residues" evidence="1">
    <location>
        <begin position="221"/>
        <end position="230"/>
    </location>
</feature>
<evidence type="ECO:0000313" key="2">
    <source>
        <dbReference type="EMBL" id="KAJ6837881.1"/>
    </source>
</evidence>
<reference evidence="2" key="2">
    <citation type="submission" date="2023-04" db="EMBL/GenBank/DDBJ databases">
        <authorList>
            <person name="Bruccoleri R.E."/>
            <person name="Oakeley E.J."/>
            <person name="Faust A.-M."/>
            <person name="Dessus-Babus S."/>
            <person name="Altorfer M."/>
            <person name="Burckhardt D."/>
            <person name="Oertli M."/>
            <person name="Naumann U."/>
            <person name="Petersen F."/>
            <person name="Wong J."/>
        </authorList>
    </citation>
    <scope>NUCLEOTIDE SEQUENCE</scope>
    <source>
        <strain evidence="2">GSM-AAB239-AS_SAM_17_03QT</strain>
        <tissue evidence="2">Leaf</tissue>
    </source>
</reference>
<name>A0AAX6HBD3_IRIPA</name>
<feature type="compositionally biased region" description="Low complexity" evidence="1">
    <location>
        <begin position="45"/>
        <end position="65"/>
    </location>
</feature>
<sequence length="230" mass="24690">MKCKRHPCEQGAGVCAPCLRDRLLIVLADQHDRPSPDLPRGRRNPPSVLLPLSSSADTETRSSGSIHRRSSGFSLFPSLFRSGNNSSSSAASGGGSWISTLIHRRKNRKNQRKKQKVQAYGPSDRGMSPAIDEHETGSSASGSGYTTESSAVVGRHTTPARPSRRHGSGGGFSGFSVCLTPVVGPGHAGRRRRPTPPEAGFSGELGRSGYPVQLQPNRSKKLADRGRNWR</sequence>
<keyword evidence="3" id="KW-1185">Reference proteome</keyword>
<evidence type="ECO:0000313" key="3">
    <source>
        <dbReference type="Proteomes" id="UP001140949"/>
    </source>
</evidence>
<dbReference type="EMBL" id="JANAVB010011197">
    <property type="protein sequence ID" value="KAJ6837881.1"/>
    <property type="molecule type" value="Genomic_DNA"/>
</dbReference>
<feature type="region of interest" description="Disordered" evidence="1">
    <location>
        <begin position="31"/>
        <end position="68"/>
    </location>
</feature>
<evidence type="ECO:0000256" key="1">
    <source>
        <dbReference type="SAM" id="MobiDB-lite"/>
    </source>
</evidence>
<proteinExistence type="predicted"/>
<organism evidence="2 3">
    <name type="scientific">Iris pallida</name>
    <name type="common">Sweet iris</name>
    <dbReference type="NCBI Taxonomy" id="29817"/>
    <lineage>
        <taxon>Eukaryota</taxon>
        <taxon>Viridiplantae</taxon>
        <taxon>Streptophyta</taxon>
        <taxon>Embryophyta</taxon>
        <taxon>Tracheophyta</taxon>
        <taxon>Spermatophyta</taxon>
        <taxon>Magnoliopsida</taxon>
        <taxon>Liliopsida</taxon>
        <taxon>Asparagales</taxon>
        <taxon>Iridaceae</taxon>
        <taxon>Iridoideae</taxon>
        <taxon>Irideae</taxon>
        <taxon>Iris</taxon>
    </lineage>
</organism>
<comment type="caution">
    <text evidence="2">The sequence shown here is derived from an EMBL/GenBank/DDBJ whole genome shotgun (WGS) entry which is preliminary data.</text>
</comment>
<feature type="compositionally biased region" description="Basic residues" evidence="1">
    <location>
        <begin position="104"/>
        <end position="116"/>
    </location>
</feature>
<feature type="compositionally biased region" description="Low complexity" evidence="1">
    <location>
        <begin position="137"/>
        <end position="151"/>
    </location>
</feature>
<reference evidence="2" key="1">
    <citation type="journal article" date="2023" name="GigaByte">
        <title>Genome assembly of the bearded iris, Iris pallida Lam.</title>
        <authorList>
            <person name="Bruccoleri R.E."/>
            <person name="Oakeley E.J."/>
            <person name="Faust A.M.E."/>
            <person name="Altorfer M."/>
            <person name="Dessus-Babus S."/>
            <person name="Burckhardt D."/>
            <person name="Oertli M."/>
            <person name="Naumann U."/>
            <person name="Petersen F."/>
            <person name="Wong J."/>
        </authorList>
    </citation>
    <scope>NUCLEOTIDE SEQUENCE</scope>
    <source>
        <strain evidence="2">GSM-AAB239-AS_SAM_17_03QT</strain>
    </source>
</reference>
<accession>A0AAX6HBD3</accession>